<keyword evidence="6 15" id="KW-0479">Metal-binding</keyword>
<dbReference type="InterPro" id="IPR000859">
    <property type="entry name" value="CUB_dom"/>
</dbReference>
<dbReference type="SUPFAM" id="SSF55486">
    <property type="entry name" value="Metalloproteases ('zincins'), catalytic domain"/>
    <property type="match status" value="1"/>
</dbReference>
<dbReference type="SMART" id="SM00254">
    <property type="entry name" value="ShKT"/>
    <property type="match status" value="2"/>
</dbReference>
<keyword evidence="10" id="KW-0865">Zymogen</keyword>
<dbReference type="InterPro" id="IPR035914">
    <property type="entry name" value="Sperma_CUB_dom_sf"/>
</dbReference>
<dbReference type="InterPro" id="IPR017050">
    <property type="entry name" value="Metallopeptidase_nem"/>
</dbReference>
<keyword evidence="11 14" id="KW-1015">Disulfide bond</keyword>
<dbReference type="PIRSF" id="PIRSF036365">
    <property type="entry name" value="Astacin_nematoda"/>
    <property type="match status" value="1"/>
</dbReference>
<dbReference type="PANTHER" id="PTHR10127">
    <property type="entry name" value="DISCOIDIN, CUB, EGF, LAMININ , AND ZINC METALLOPROTEASE DOMAIN CONTAINING"/>
    <property type="match status" value="1"/>
</dbReference>
<evidence type="ECO:0000256" key="1">
    <source>
        <dbReference type="ARBA" id="ARBA00002657"/>
    </source>
</evidence>
<evidence type="ECO:0000256" key="3">
    <source>
        <dbReference type="ARBA" id="ARBA00022525"/>
    </source>
</evidence>
<feature type="domain" description="ShKT" evidence="18">
    <location>
        <begin position="527"/>
        <end position="563"/>
    </location>
</feature>
<dbReference type="WBParaSite" id="ACRNAN_scaffold1480.g14440.t1">
    <property type="protein sequence ID" value="ACRNAN_scaffold1480.g14440.t1"/>
    <property type="gene ID" value="ACRNAN_scaffold1480.g14440"/>
</dbReference>
<evidence type="ECO:0000256" key="10">
    <source>
        <dbReference type="ARBA" id="ARBA00023145"/>
    </source>
</evidence>
<dbReference type="Pfam" id="PF01549">
    <property type="entry name" value="ShK"/>
    <property type="match status" value="2"/>
</dbReference>
<evidence type="ECO:0000256" key="8">
    <source>
        <dbReference type="ARBA" id="ARBA00022833"/>
    </source>
</evidence>
<dbReference type="GO" id="GO:0008270">
    <property type="term" value="F:zinc ion binding"/>
    <property type="evidence" value="ECO:0007669"/>
    <property type="project" value="UniProtKB-UniRule"/>
</dbReference>
<dbReference type="InterPro" id="IPR001506">
    <property type="entry name" value="Peptidase_M12A"/>
</dbReference>
<dbReference type="SUPFAM" id="SSF49854">
    <property type="entry name" value="Spermadhesin, CUB domain"/>
    <property type="match status" value="1"/>
</dbReference>
<evidence type="ECO:0000256" key="4">
    <source>
        <dbReference type="ARBA" id="ARBA00022536"/>
    </source>
</evidence>
<keyword evidence="9 16" id="KW-0482">Metalloprotease</keyword>
<keyword evidence="5 16" id="KW-0645">Protease</keyword>
<evidence type="ECO:0000256" key="13">
    <source>
        <dbReference type="PIRNR" id="PIRNR036365"/>
    </source>
</evidence>
<evidence type="ECO:0000256" key="6">
    <source>
        <dbReference type="ARBA" id="ARBA00022723"/>
    </source>
</evidence>
<dbReference type="PROSITE" id="PS51864">
    <property type="entry name" value="ASTACIN"/>
    <property type="match status" value="1"/>
</dbReference>
<dbReference type="GO" id="GO:0005576">
    <property type="term" value="C:extracellular region"/>
    <property type="evidence" value="ECO:0007669"/>
    <property type="project" value="UniProtKB-SubCell"/>
</dbReference>
<dbReference type="InterPro" id="IPR006026">
    <property type="entry name" value="Peptidase_Metallo"/>
</dbReference>
<dbReference type="PANTHER" id="PTHR10127:SF875">
    <property type="entry name" value="ZINC METALLOPROTEINASE NAS-28"/>
    <property type="match status" value="1"/>
</dbReference>
<dbReference type="PRINTS" id="PR00480">
    <property type="entry name" value="ASTACIN"/>
</dbReference>
<evidence type="ECO:0000313" key="21">
    <source>
        <dbReference type="WBParaSite" id="ACRNAN_scaffold1480.g14440.t1"/>
    </source>
</evidence>
<dbReference type="SMART" id="SM00235">
    <property type="entry name" value="ZnMc"/>
    <property type="match status" value="1"/>
</dbReference>
<keyword evidence="20" id="KW-1185">Reference proteome</keyword>
<dbReference type="GO" id="GO:0006508">
    <property type="term" value="P:proteolysis"/>
    <property type="evidence" value="ECO:0007669"/>
    <property type="project" value="UniProtKB-KW"/>
</dbReference>
<evidence type="ECO:0000256" key="12">
    <source>
        <dbReference type="ARBA" id="ARBA00023180"/>
    </source>
</evidence>
<feature type="domain" description="ShKT" evidence="18">
    <location>
        <begin position="482"/>
        <end position="516"/>
    </location>
</feature>
<accession>A0A914CVI2</accession>
<dbReference type="Gene3D" id="1.10.10.1940">
    <property type="match status" value="2"/>
</dbReference>
<feature type="binding site" evidence="15">
    <location>
        <position position="198"/>
    </location>
    <ligand>
        <name>Zn(2+)</name>
        <dbReference type="ChEBI" id="CHEBI:29105"/>
        <note>catalytic</note>
    </ligand>
</feature>
<name>A0A914CVI2_9BILA</name>
<evidence type="ECO:0000256" key="14">
    <source>
        <dbReference type="PROSITE-ProRule" id="PRU01005"/>
    </source>
</evidence>
<evidence type="ECO:0000256" key="11">
    <source>
        <dbReference type="ARBA" id="ARBA00023157"/>
    </source>
</evidence>
<proteinExistence type="predicted"/>
<evidence type="ECO:0000313" key="20">
    <source>
        <dbReference type="Proteomes" id="UP000887540"/>
    </source>
</evidence>
<feature type="domain" description="Peptidase M12A" evidence="19">
    <location>
        <begin position="98"/>
        <end position="306"/>
    </location>
</feature>
<protein>
    <recommendedName>
        <fullName evidence="13">Zinc metalloproteinase</fullName>
    </recommendedName>
</protein>
<dbReference type="Proteomes" id="UP000887540">
    <property type="component" value="Unplaced"/>
</dbReference>
<evidence type="ECO:0000256" key="5">
    <source>
        <dbReference type="ARBA" id="ARBA00022670"/>
    </source>
</evidence>
<comment type="caution">
    <text evidence="14">Lacks conserved residue(s) required for the propagation of feature annotation.</text>
</comment>
<reference evidence="21" key="1">
    <citation type="submission" date="2022-11" db="UniProtKB">
        <authorList>
            <consortium name="WormBaseParasite"/>
        </authorList>
    </citation>
    <scope>IDENTIFICATION</scope>
</reference>
<organism evidence="20 21">
    <name type="scientific">Acrobeloides nanus</name>
    <dbReference type="NCBI Taxonomy" id="290746"/>
    <lineage>
        <taxon>Eukaryota</taxon>
        <taxon>Metazoa</taxon>
        <taxon>Ecdysozoa</taxon>
        <taxon>Nematoda</taxon>
        <taxon>Chromadorea</taxon>
        <taxon>Rhabditida</taxon>
        <taxon>Tylenchina</taxon>
        <taxon>Cephalobomorpha</taxon>
        <taxon>Cephaloboidea</taxon>
        <taxon>Cephalobidae</taxon>
        <taxon>Acrobeloides</taxon>
    </lineage>
</organism>
<evidence type="ECO:0000256" key="9">
    <source>
        <dbReference type="ARBA" id="ARBA00023049"/>
    </source>
</evidence>
<sequence length="576" mass="65541">MAIHEMNYVYERLILYRESFRKIIQNNHTSMAQMERIYNIRRLRALDRGVQTSYDDIPDINEDLKDFLFQSDIVLNPDQVDALLGKKVNINSNWIISRKYYDEPEDRKWHSNEPISYVFDSSILESALKRDIKQALAFWSNHTCLSFSENGKTYPKIRFIRGAGCYSRVGKETTWLEQDISIGYGCETFAIISHMIGHTFGLWHTHARPDRDSHISIIWDEIPINGYEMERHKKLPNDTIFKEGLTEEYDYDSLMHMPEGKSTVHAPIEILANKSQYQRSMGQRRAPSFTDVLTVNRINRCLDKCSFGAICQNGGFRNPKDCDKCICPWGLGGGACQQREGPELESSRCGTTLHATPFFQTLHGQAGKSHNNTLFKHVACHWHIQAPEGKVIEIKIIERSGTCSVGCFYGGIEVKLGNFSQGGVKFCCPSDVAANPLLVASGNLTVVSVYSNQGIQSVNLQYRYASQKNITLSLTTPSPLECIDKSPACEKNIKLCTSPVYSKIMSKVCRNTCGMCVPETTKNFERCRDISECQNWVAQGFCESKVYSREDKKFFCPKSCNLCHNTLDIMEPLFNK</sequence>
<keyword evidence="7 16" id="KW-0378">Hydrolase</keyword>
<evidence type="ECO:0000259" key="17">
    <source>
        <dbReference type="PROSITE" id="PS01180"/>
    </source>
</evidence>
<evidence type="ECO:0000259" key="19">
    <source>
        <dbReference type="PROSITE" id="PS51864"/>
    </source>
</evidence>
<keyword evidence="8 15" id="KW-0862">Zinc</keyword>
<feature type="disulfide bond" evidence="14">
    <location>
        <begin position="482"/>
        <end position="516"/>
    </location>
</feature>
<feature type="binding site" evidence="15">
    <location>
        <position position="204"/>
    </location>
    <ligand>
        <name>Zn(2+)</name>
        <dbReference type="ChEBI" id="CHEBI:29105"/>
        <note>catalytic</note>
    </ligand>
</feature>
<dbReference type="PROSITE" id="PS01180">
    <property type="entry name" value="CUB"/>
    <property type="match status" value="1"/>
</dbReference>
<comment type="subcellular location">
    <subcellularLocation>
        <location evidence="2 13">Secreted</location>
    </subcellularLocation>
</comment>
<dbReference type="AlphaFoldDB" id="A0A914CVI2"/>
<evidence type="ECO:0000256" key="7">
    <source>
        <dbReference type="ARBA" id="ARBA00022801"/>
    </source>
</evidence>
<dbReference type="GO" id="GO:0004222">
    <property type="term" value="F:metalloendopeptidase activity"/>
    <property type="evidence" value="ECO:0007669"/>
    <property type="project" value="UniProtKB-UniRule"/>
</dbReference>
<evidence type="ECO:0000256" key="2">
    <source>
        <dbReference type="ARBA" id="ARBA00004613"/>
    </source>
</evidence>
<comment type="function">
    <text evidence="1">Metalloprotease.</text>
</comment>
<feature type="binding site" evidence="15">
    <location>
        <position position="194"/>
    </location>
    <ligand>
        <name>Zn(2+)</name>
        <dbReference type="ChEBI" id="CHEBI:29105"/>
        <note>catalytic</note>
    </ligand>
</feature>
<dbReference type="Gene3D" id="3.40.390.10">
    <property type="entry name" value="Collagenase (Catalytic Domain)"/>
    <property type="match status" value="1"/>
</dbReference>
<dbReference type="InterPro" id="IPR003582">
    <property type="entry name" value="ShKT_dom"/>
</dbReference>
<keyword evidence="12" id="KW-0325">Glycoprotein</keyword>
<dbReference type="Gene3D" id="2.60.120.290">
    <property type="entry name" value="Spermadhesin, CUB domain"/>
    <property type="match status" value="1"/>
</dbReference>
<evidence type="ECO:0000256" key="15">
    <source>
        <dbReference type="PROSITE-ProRule" id="PRU01211"/>
    </source>
</evidence>
<keyword evidence="4" id="KW-0245">EGF-like domain</keyword>
<dbReference type="Pfam" id="PF01400">
    <property type="entry name" value="Astacin"/>
    <property type="match status" value="1"/>
</dbReference>
<dbReference type="PROSITE" id="PS51670">
    <property type="entry name" value="SHKT"/>
    <property type="match status" value="2"/>
</dbReference>
<keyword evidence="3 13" id="KW-0964">Secreted</keyword>
<comment type="cofactor">
    <cofactor evidence="15 16">
        <name>Zn(2+)</name>
        <dbReference type="ChEBI" id="CHEBI:29105"/>
    </cofactor>
    <text evidence="15 16">Binds 1 zinc ion per subunit.</text>
</comment>
<dbReference type="GO" id="GO:0018996">
    <property type="term" value="P:molting cycle, collagen and cuticulin-based cuticle"/>
    <property type="evidence" value="ECO:0007669"/>
    <property type="project" value="InterPro"/>
</dbReference>
<evidence type="ECO:0000256" key="16">
    <source>
        <dbReference type="RuleBase" id="RU361183"/>
    </source>
</evidence>
<feature type="domain" description="CUB" evidence="17">
    <location>
        <begin position="349"/>
        <end position="467"/>
    </location>
</feature>
<dbReference type="InterPro" id="IPR024079">
    <property type="entry name" value="MetalloPept_cat_dom_sf"/>
</dbReference>
<dbReference type="SMART" id="SM00042">
    <property type="entry name" value="CUB"/>
    <property type="match status" value="1"/>
</dbReference>
<evidence type="ECO:0000259" key="18">
    <source>
        <dbReference type="PROSITE" id="PS51670"/>
    </source>
</evidence>